<organism evidence="1 2">
    <name type="scientific">Candidatus Desulfacyla euxinica</name>
    <dbReference type="NCBI Taxonomy" id="2841693"/>
    <lineage>
        <taxon>Bacteria</taxon>
        <taxon>Deltaproteobacteria</taxon>
        <taxon>Candidatus Desulfacyla</taxon>
    </lineage>
</organism>
<protein>
    <submittedName>
        <fullName evidence="1">Uncharacterized protein</fullName>
    </submittedName>
</protein>
<name>A0A8J6MV57_9DELT</name>
<sequence>MIRPVREIGDNRILTPNQADFLPLLVNIKPQEVRSFFERSIREMVREEISGRD</sequence>
<dbReference type="Proteomes" id="UP000650524">
    <property type="component" value="Unassembled WGS sequence"/>
</dbReference>
<dbReference type="AlphaFoldDB" id="A0A8J6MV57"/>
<accession>A0A8J6MV57</accession>
<proteinExistence type="predicted"/>
<reference evidence="1 2" key="1">
    <citation type="submission" date="2020-08" db="EMBL/GenBank/DDBJ databases">
        <title>Bridging the membrane lipid divide: bacteria of the FCB group superphylum have the potential to synthesize archaeal ether lipids.</title>
        <authorList>
            <person name="Villanueva L."/>
            <person name="Von Meijenfeldt F.A.B."/>
            <person name="Westbye A.B."/>
            <person name="Yadav S."/>
            <person name="Hopmans E.C."/>
            <person name="Dutilh B.E."/>
            <person name="Sinninghe Damste J.S."/>
        </authorList>
    </citation>
    <scope>NUCLEOTIDE SEQUENCE [LARGE SCALE GENOMIC DNA]</scope>
    <source>
        <strain evidence="1">NIOZ-UU27</strain>
    </source>
</reference>
<comment type="caution">
    <text evidence="1">The sequence shown here is derived from an EMBL/GenBank/DDBJ whole genome shotgun (WGS) entry which is preliminary data.</text>
</comment>
<dbReference type="EMBL" id="JACNJD010000022">
    <property type="protein sequence ID" value="MBC8175812.1"/>
    <property type="molecule type" value="Genomic_DNA"/>
</dbReference>
<evidence type="ECO:0000313" key="2">
    <source>
        <dbReference type="Proteomes" id="UP000650524"/>
    </source>
</evidence>
<gene>
    <name evidence="1" type="ORF">H8E19_00295</name>
</gene>
<evidence type="ECO:0000313" key="1">
    <source>
        <dbReference type="EMBL" id="MBC8175812.1"/>
    </source>
</evidence>